<dbReference type="Proteomes" id="UP000323865">
    <property type="component" value="Chromosome"/>
</dbReference>
<dbReference type="EMBL" id="CP044108">
    <property type="protein sequence ID" value="QEU11631.1"/>
    <property type="molecule type" value="Genomic_DNA"/>
</dbReference>
<evidence type="ECO:0000313" key="2">
    <source>
        <dbReference type="Proteomes" id="UP000323865"/>
    </source>
</evidence>
<reference evidence="1 2" key="1">
    <citation type="submission" date="2019-09" db="EMBL/GenBank/DDBJ databases">
        <title>FDA dAtabase for Regulatory Grade micrObial Sequences (FDA-ARGOS): Supporting development and validation of Infectious Disease Dx tests.</title>
        <authorList>
            <person name="Sciortino C."/>
            <person name="Tallon L."/>
            <person name="Sadzewicz L."/>
            <person name="Vavikolanu K."/>
            <person name="Mehta A."/>
            <person name="Aluvathingal J."/>
            <person name="Nadendla S."/>
            <person name="Nandy P."/>
            <person name="Geyer C."/>
            <person name="Yan Y."/>
            <person name="Sichtig H."/>
        </authorList>
    </citation>
    <scope>NUCLEOTIDE SEQUENCE [LARGE SCALE GENOMIC DNA]</scope>
    <source>
        <strain evidence="1 2">FDAARGOS_640</strain>
    </source>
</reference>
<organism evidence="1 2">
    <name type="scientific">Dermabacter vaginalis</name>
    <dbReference type="NCBI Taxonomy" id="1630135"/>
    <lineage>
        <taxon>Bacteria</taxon>
        <taxon>Bacillati</taxon>
        <taxon>Actinomycetota</taxon>
        <taxon>Actinomycetes</taxon>
        <taxon>Micrococcales</taxon>
        <taxon>Dermabacteraceae</taxon>
        <taxon>Dermabacter</taxon>
    </lineage>
</organism>
<accession>A0ABX6A370</accession>
<protein>
    <submittedName>
        <fullName evidence="1">Uncharacterized protein</fullName>
    </submittedName>
</protein>
<keyword evidence="2" id="KW-1185">Reference proteome</keyword>
<gene>
    <name evidence="1" type="ORF">FOB48_04535</name>
</gene>
<sequence>MSSTHDTDTLAEKITTEIEWHIYTAFYRGYAKANGTEMPDSLIGHQIESAAHAIRVAVAAEVRKAKAEAWEECASEIEMQGAVQIPDKPLRGAEMNSLKDHWIDDMGGWDADTSSPEFELWRTCGRTFTAQGSDRIESAIAVWGEHVQEEME</sequence>
<proteinExistence type="predicted"/>
<name>A0ABX6A370_9MICO</name>
<dbReference type="RefSeq" id="WP_150333018.1">
    <property type="nucleotide sequence ID" value="NZ_CP044108.1"/>
</dbReference>
<evidence type="ECO:0000313" key="1">
    <source>
        <dbReference type="EMBL" id="QEU11631.1"/>
    </source>
</evidence>